<evidence type="ECO:0000256" key="1">
    <source>
        <dbReference type="ARBA" id="ARBA00008467"/>
    </source>
</evidence>
<keyword evidence="2 4" id="KW-0808">Transferase</keyword>
<evidence type="ECO:0000256" key="4">
    <source>
        <dbReference type="RuleBase" id="RU003694"/>
    </source>
</evidence>
<evidence type="ECO:0000259" key="5">
    <source>
        <dbReference type="PROSITE" id="PS52004"/>
    </source>
</evidence>
<dbReference type="Pfam" id="PF02801">
    <property type="entry name" value="Ketoacyl-synt_C"/>
    <property type="match status" value="1"/>
</dbReference>
<dbReference type="GO" id="GO:0004315">
    <property type="term" value="F:3-oxoacyl-[acyl-carrier-protein] synthase activity"/>
    <property type="evidence" value="ECO:0007669"/>
    <property type="project" value="InterPro"/>
</dbReference>
<protein>
    <submittedName>
        <fullName evidence="6">Putative 3-oxoacyl-[acyl-carrier-protein] synthase</fullName>
        <ecNumber evidence="6">2.3.1.-</ecNumber>
    </submittedName>
</protein>
<dbReference type="eggNOG" id="COG0304">
    <property type="taxonomic scope" value="Bacteria"/>
</dbReference>
<keyword evidence="3 6" id="KW-0012">Acyltransferase</keyword>
<dbReference type="STRING" id="452652.KSE_65980"/>
<dbReference type="Gene3D" id="3.40.47.10">
    <property type="match status" value="1"/>
</dbReference>
<dbReference type="AlphaFoldDB" id="E4N2H3"/>
<dbReference type="EMBL" id="AP010968">
    <property type="protein sequence ID" value="BAJ32357.1"/>
    <property type="molecule type" value="Genomic_DNA"/>
</dbReference>
<dbReference type="EC" id="2.3.1.-" evidence="6"/>
<dbReference type="InterPro" id="IPR000794">
    <property type="entry name" value="Beta-ketoacyl_synthase"/>
</dbReference>
<accession>E4N2H3</accession>
<dbReference type="InterPro" id="IPR014031">
    <property type="entry name" value="Ketoacyl_synth_C"/>
</dbReference>
<evidence type="ECO:0000256" key="2">
    <source>
        <dbReference type="ARBA" id="ARBA00022679"/>
    </source>
</evidence>
<dbReference type="GO" id="GO:0006633">
    <property type="term" value="P:fatty acid biosynthetic process"/>
    <property type="evidence" value="ECO:0007669"/>
    <property type="project" value="InterPro"/>
</dbReference>
<dbReference type="HOGENOM" id="CLU_000022_69_0_11"/>
<dbReference type="Proteomes" id="UP000007076">
    <property type="component" value="Chromosome"/>
</dbReference>
<evidence type="ECO:0000313" key="6">
    <source>
        <dbReference type="EMBL" id="BAJ32357.1"/>
    </source>
</evidence>
<dbReference type="PANTHER" id="PTHR11712">
    <property type="entry name" value="POLYKETIDE SYNTHASE-RELATED"/>
    <property type="match status" value="1"/>
</dbReference>
<dbReference type="RefSeq" id="WP_014139653.1">
    <property type="nucleotide sequence ID" value="NC_016109.1"/>
</dbReference>
<name>E4N2H3_KITSK</name>
<comment type="similarity">
    <text evidence="1 4">Belongs to the thiolase-like superfamily. Beta-ketoacyl-ACP synthases family.</text>
</comment>
<organism evidence="6 7">
    <name type="scientific">Kitasatospora setae (strain ATCC 33774 / DSM 43861 / JCM 3304 / KCC A-0304 / NBRC 14216 / KM-6054)</name>
    <name type="common">Streptomyces setae</name>
    <dbReference type="NCBI Taxonomy" id="452652"/>
    <lineage>
        <taxon>Bacteria</taxon>
        <taxon>Bacillati</taxon>
        <taxon>Actinomycetota</taxon>
        <taxon>Actinomycetes</taxon>
        <taxon>Kitasatosporales</taxon>
        <taxon>Streptomycetaceae</taxon>
        <taxon>Kitasatospora</taxon>
    </lineage>
</organism>
<sequence length="400" mass="41326">MAHRVVITGLGPVSGIGIGVAEFAEALRLGKSGVGPIGSFDTAGFERTVAGEVPAFRPQELLRRLDRAQWGRSSLFAAAAARLAVEDAGVETAGRDVAVVMGTTSGEVVPVVDMTEGWHRDGWQSMPDPELARRVPASRIAVAAARELGSTGEAVTVATACSAGNYTIGYAYDLISSGEVDVAVAGGADSVARFTHAGFHRLGALAAEQCRPFDRDRDGILTAEGGVALVLEDRDAALARGARIYAEVLGYGMSCDAKHPVAPDAESIARGIRVAHQRAGVRADQVDYICAHGTGTRTNDLVEGGALFDVFGPTPPPVSSIKSMLGHTMGAASGFGAVACALSIAQGFLPPTVNHLHHDPELAGIDPVPNSSRPTRVRIAQNNGFAFGGNNAIVLFGEAG</sequence>
<dbReference type="Pfam" id="PF00109">
    <property type="entry name" value="ketoacyl-synt"/>
    <property type="match status" value="1"/>
</dbReference>
<gene>
    <name evidence="6" type="ordered locus">KSE_65980</name>
</gene>
<dbReference type="InterPro" id="IPR018201">
    <property type="entry name" value="Ketoacyl_synth_AS"/>
</dbReference>
<keyword evidence="7" id="KW-1185">Reference proteome</keyword>
<feature type="domain" description="Ketosynthase family 3 (KS3)" evidence="5">
    <location>
        <begin position="2"/>
        <end position="398"/>
    </location>
</feature>
<evidence type="ECO:0000313" key="7">
    <source>
        <dbReference type="Proteomes" id="UP000007076"/>
    </source>
</evidence>
<dbReference type="InterPro" id="IPR016039">
    <property type="entry name" value="Thiolase-like"/>
</dbReference>
<dbReference type="InterPro" id="IPR020841">
    <property type="entry name" value="PKS_Beta-ketoAc_synthase_dom"/>
</dbReference>
<dbReference type="PROSITE" id="PS52004">
    <property type="entry name" value="KS3_2"/>
    <property type="match status" value="1"/>
</dbReference>
<dbReference type="SUPFAM" id="SSF53901">
    <property type="entry name" value="Thiolase-like"/>
    <property type="match status" value="2"/>
</dbReference>
<dbReference type="SMART" id="SM00825">
    <property type="entry name" value="PKS_KS"/>
    <property type="match status" value="1"/>
</dbReference>
<dbReference type="PROSITE" id="PS00606">
    <property type="entry name" value="KS3_1"/>
    <property type="match status" value="1"/>
</dbReference>
<dbReference type="KEGG" id="ksk:KSE_65980"/>
<reference evidence="6 7" key="1">
    <citation type="journal article" date="2010" name="DNA Res.">
        <title>Genome sequence of Kitasatospora setae NBRC 14216T: an evolutionary snapshot of the family Streptomycetaceae.</title>
        <authorList>
            <person name="Ichikawa N."/>
            <person name="Oguchi A."/>
            <person name="Ikeda H."/>
            <person name="Ishikawa J."/>
            <person name="Kitani S."/>
            <person name="Watanabe Y."/>
            <person name="Nakamura S."/>
            <person name="Katano Y."/>
            <person name="Kishi E."/>
            <person name="Sasagawa M."/>
            <person name="Ankai A."/>
            <person name="Fukui S."/>
            <person name="Hashimoto Y."/>
            <person name="Kamata S."/>
            <person name="Otoguro M."/>
            <person name="Tanikawa S."/>
            <person name="Nihira T."/>
            <person name="Horinouchi S."/>
            <person name="Ohnishi Y."/>
            <person name="Hayakawa M."/>
            <person name="Kuzuyama T."/>
            <person name="Arisawa A."/>
            <person name="Nomoto F."/>
            <person name="Miura H."/>
            <person name="Takahashi Y."/>
            <person name="Fujita N."/>
        </authorList>
    </citation>
    <scope>NUCLEOTIDE SEQUENCE [LARGE SCALE GENOMIC DNA]</scope>
    <source>
        <strain evidence="7">ATCC 33774 / DSM 43861 / JCM 3304 / KCC A-0304 / NBRC 14216 / KM-6054</strain>
    </source>
</reference>
<dbReference type="InterPro" id="IPR014030">
    <property type="entry name" value="Ketoacyl_synth_N"/>
</dbReference>
<evidence type="ECO:0000256" key="3">
    <source>
        <dbReference type="ARBA" id="ARBA00023315"/>
    </source>
</evidence>
<dbReference type="PANTHER" id="PTHR11712:SF336">
    <property type="entry name" value="3-OXOACYL-[ACYL-CARRIER-PROTEIN] SYNTHASE, MITOCHONDRIAL"/>
    <property type="match status" value="1"/>
</dbReference>
<proteinExistence type="inferred from homology"/>
<dbReference type="CDD" id="cd00834">
    <property type="entry name" value="KAS_I_II"/>
    <property type="match status" value="1"/>
</dbReference>
<dbReference type="PATRIC" id="fig|452652.3.peg.6624"/>